<gene>
    <name evidence="2" type="ORF">PGT21_012370</name>
</gene>
<organism evidence="2 3">
    <name type="scientific">Puccinia graminis f. sp. tritici</name>
    <dbReference type="NCBI Taxonomy" id="56615"/>
    <lineage>
        <taxon>Eukaryota</taxon>
        <taxon>Fungi</taxon>
        <taxon>Dikarya</taxon>
        <taxon>Basidiomycota</taxon>
        <taxon>Pucciniomycotina</taxon>
        <taxon>Pucciniomycetes</taxon>
        <taxon>Pucciniales</taxon>
        <taxon>Pucciniaceae</taxon>
        <taxon>Puccinia</taxon>
    </lineage>
</organism>
<evidence type="ECO:0000256" key="1">
    <source>
        <dbReference type="SAM" id="MobiDB-lite"/>
    </source>
</evidence>
<name>A0A5B0PJY3_PUCGR</name>
<protein>
    <submittedName>
        <fullName evidence="2">Uncharacterized protein</fullName>
    </submittedName>
</protein>
<evidence type="ECO:0000313" key="2">
    <source>
        <dbReference type="EMBL" id="KAA1101233.1"/>
    </source>
</evidence>
<accession>A0A5B0PJY3</accession>
<feature type="region of interest" description="Disordered" evidence="1">
    <location>
        <begin position="72"/>
        <end position="97"/>
    </location>
</feature>
<dbReference type="AlphaFoldDB" id="A0A5B0PJY3"/>
<proteinExistence type="predicted"/>
<dbReference type="Proteomes" id="UP000324748">
    <property type="component" value="Unassembled WGS sequence"/>
</dbReference>
<reference evidence="2 3" key="1">
    <citation type="submission" date="2019-05" db="EMBL/GenBank/DDBJ databases">
        <title>Emergence of the Ug99 lineage of the wheat stem rust pathogen through somatic hybridization.</title>
        <authorList>
            <person name="Li F."/>
            <person name="Upadhyaya N.M."/>
            <person name="Sperschneider J."/>
            <person name="Matny O."/>
            <person name="Nguyen-Phuc H."/>
            <person name="Mago R."/>
            <person name="Raley C."/>
            <person name="Miller M.E."/>
            <person name="Silverstein K.A.T."/>
            <person name="Henningsen E."/>
            <person name="Hirsch C.D."/>
            <person name="Visser B."/>
            <person name="Pretorius Z.A."/>
            <person name="Steffenson B.J."/>
            <person name="Schwessinger B."/>
            <person name="Dodds P.N."/>
            <person name="Figueroa M."/>
        </authorList>
    </citation>
    <scope>NUCLEOTIDE SEQUENCE [LARGE SCALE GENOMIC DNA]</scope>
    <source>
        <strain evidence="2">21-0</strain>
    </source>
</reference>
<evidence type="ECO:0000313" key="3">
    <source>
        <dbReference type="Proteomes" id="UP000324748"/>
    </source>
</evidence>
<dbReference type="EMBL" id="VSWC01000053">
    <property type="protein sequence ID" value="KAA1101233.1"/>
    <property type="molecule type" value="Genomic_DNA"/>
</dbReference>
<sequence length="97" mass="10605">MRSKAKRPLKIVSRILKLVGDPQTRGHQSLTSLKRVGSRVFGPTRNQNLLPEPDPVIKRVTLGSGQIIFFLHKADPNPPQDPTGHGSLPGRPDPLSS</sequence>
<keyword evidence="3" id="KW-1185">Reference proteome</keyword>
<comment type="caution">
    <text evidence="2">The sequence shown here is derived from an EMBL/GenBank/DDBJ whole genome shotgun (WGS) entry which is preliminary data.</text>
</comment>